<organism evidence="1 2">
    <name type="scientific">Anaerobutyricum soehngenii</name>
    <dbReference type="NCBI Taxonomy" id="105843"/>
    <lineage>
        <taxon>Bacteria</taxon>
        <taxon>Bacillati</taxon>
        <taxon>Bacillota</taxon>
        <taxon>Clostridia</taxon>
        <taxon>Lachnospirales</taxon>
        <taxon>Lachnospiraceae</taxon>
        <taxon>Anaerobutyricum</taxon>
    </lineage>
</organism>
<comment type="caution">
    <text evidence="1">The sequence shown here is derived from an EMBL/GenBank/DDBJ whole genome shotgun (WGS) entry which is preliminary data.</text>
</comment>
<dbReference type="RefSeq" id="WP_154580497.1">
    <property type="nucleotide sequence ID" value="NZ_VULP01000003.1"/>
</dbReference>
<accession>A0A6N7YA84</accession>
<name>A0A6N7YA84_9FIRM</name>
<protein>
    <submittedName>
        <fullName evidence="1">Rpn family recombination-promoting nuclease/putative transposase</fullName>
    </submittedName>
</protein>
<proteinExistence type="predicted"/>
<sequence length="261" mass="30295">MKGLVVKESSDTIYALLGIENQSEIHYAMPVRNLLYDTLNYASQVSKKSAEYRKARKEQREKGNDRNFKETKAEFLSGFHKKDRLKPVFTLTVYFGTDDWDAPRSLREMFDIKEHSLLELLPDYPLLLILPKEISDFDLFHSEFGHLMHIIGVSDDRYEMKQFIEGLRDNHFSLSHTAAEILNEFIGFSIQTEEQEEEVDMGKVCKALLDERQLGIQEERKIIVTQLHKEGFSVDFIARIVQIPENEVANILSYSDVKAND</sequence>
<gene>
    <name evidence="1" type="ORF">FYJ25_02915</name>
</gene>
<evidence type="ECO:0000313" key="2">
    <source>
        <dbReference type="Proteomes" id="UP000433359"/>
    </source>
</evidence>
<dbReference type="EMBL" id="VULP01000003">
    <property type="protein sequence ID" value="MSU81333.1"/>
    <property type="molecule type" value="Genomic_DNA"/>
</dbReference>
<evidence type="ECO:0000313" key="1">
    <source>
        <dbReference type="EMBL" id="MSU81333.1"/>
    </source>
</evidence>
<dbReference type="AlphaFoldDB" id="A0A6N7YA84"/>
<dbReference type="Proteomes" id="UP000433359">
    <property type="component" value="Unassembled WGS sequence"/>
</dbReference>
<reference evidence="1 2" key="1">
    <citation type="submission" date="2019-08" db="EMBL/GenBank/DDBJ databases">
        <title>In-depth cultivation of the pig gut microbiome towards novel bacterial diversity and tailored functional studies.</title>
        <authorList>
            <person name="Wylensek D."/>
            <person name="Hitch T.C.A."/>
            <person name="Clavel T."/>
        </authorList>
    </citation>
    <scope>NUCLEOTIDE SEQUENCE [LARGE SCALE GENOMIC DNA]</scope>
    <source>
        <strain evidence="1 2">BSM-383-APC-4H</strain>
    </source>
</reference>